<dbReference type="Proteomes" id="UP001168552">
    <property type="component" value="Unassembled WGS sequence"/>
</dbReference>
<comment type="caution">
    <text evidence="3">The sequence shown here is derived from an EMBL/GenBank/DDBJ whole genome shotgun (WGS) entry which is preliminary data.</text>
</comment>
<sequence>MGHGGCIYIMTNVHHTTLYIGVTSDLLTRVKQHKEGTYKKSFTYRYNLNKLVYYEILPTIQEAIAREKQLKAGSRQRKIDLINNQNPEWKDLMYEVGKW</sequence>
<dbReference type="InterPro" id="IPR035901">
    <property type="entry name" value="GIY-YIG_endonuc_sf"/>
</dbReference>
<evidence type="ECO:0000313" key="3">
    <source>
        <dbReference type="EMBL" id="MDN4166631.1"/>
    </source>
</evidence>
<dbReference type="PROSITE" id="PS50164">
    <property type="entry name" value="GIY_YIG"/>
    <property type="match status" value="1"/>
</dbReference>
<keyword evidence="4" id="KW-1185">Reference proteome</keyword>
<dbReference type="InterPro" id="IPR050190">
    <property type="entry name" value="UPF0213_domain"/>
</dbReference>
<proteinExistence type="inferred from homology"/>
<gene>
    <name evidence="3" type="ORF">QWY31_14065</name>
</gene>
<dbReference type="CDD" id="cd10448">
    <property type="entry name" value="GIY-YIG_unchar_3"/>
    <property type="match status" value="1"/>
</dbReference>
<accession>A0ABT8F8U8</accession>
<dbReference type="RefSeq" id="WP_320005169.1">
    <property type="nucleotide sequence ID" value="NZ_JAUHJS010000007.1"/>
</dbReference>
<dbReference type="PANTHER" id="PTHR34477:SF5">
    <property type="entry name" value="BSL5627 PROTEIN"/>
    <property type="match status" value="1"/>
</dbReference>
<name>A0ABT8F8U8_9BACT</name>
<dbReference type="PANTHER" id="PTHR34477">
    <property type="entry name" value="UPF0213 PROTEIN YHBQ"/>
    <property type="match status" value="1"/>
</dbReference>
<evidence type="ECO:0000256" key="1">
    <source>
        <dbReference type="ARBA" id="ARBA00007435"/>
    </source>
</evidence>
<reference evidence="3" key="1">
    <citation type="submission" date="2023-06" db="EMBL/GenBank/DDBJ databases">
        <title>Cytophagales bacterium Strain LB-30, isolated from soil.</title>
        <authorList>
            <person name="Liu B."/>
        </authorList>
    </citation>
    <scope>NUCLEOTIDE SEQUENCE</scope>
    <source>
        <strain evidence="3">LB-30</strain>
    </source>
</reference>
<dbReference type="Pfam" id="PF01541">
    <property type="entry name" value="GIY-YIG"/>
    <property type="match status" value="1"/>
</dbReference>
<dbReference type="EMBL" id="JAUHJS010000007">
    <property type="protein sequence ID" value="MDN4166631.1"/>
    <property type="molecule type" value="Genomic_DNA"/>
</dbReference>
<dbReference type="SUPFAM" id="SSF82771">
    <property type="entry name" value="GIY-YIG endonuclease"/>
    <property type="match status" value="1"/>
</dbReference>
<organism evidence="3 4">
    <name type="scientific">Shiella aurantiaca</name>
    <dbReference type="NCBI Taxonomy" id="3058365"/>
    <lineage>
        <taxon>Bacteria</taxon>
        <taxon>Pseudomonadati</taxon>
        <taxon>Bacteroidota</taxon>
        <taxon>Cytophagia</taxon>
        <taxon>Cytophagales</taxon>
        <taxon>Shiellaceae</taxon>
        <taxon>Shiella</taxon>
    </lineage>
</organism>
<dbReference type="InterPro" id="IPR000305">
    <property type="entry name" value="GIY-YIG_endonuc"/>
</dbReference>
<comment type="similarity">
    <text evidence="1">Belongs to the UPF0213 family.</text>
</comment>
<dbReference type="Gene3D" id="3.40.1440.10">
    <property type="entry name" value="GIY-YIG endonuclease"/>
    <property type="match status" value="1"/>
</dbReference>
<feature type="domain" description="GIY-YIG" evidence="2">
    <location>
        <begin position="3"/>
        <end position="80"/>
    </location>
</feature>
<evidence type="ECO:0000313" key="4">
    <source>
        <dbReference type="Proteomes" id="UP001168552"/>
    </source>
</evidence>
<protein>
    <submittedName>
        <fullName evidence="3">GIY-YIG nuclease family protein</fullName>
    </submittedName>
</protein>
<evidence type="ECO:0000259" key="2">
    <source>
        <dbReference type="PROSITE" id="PS50164"/>
    </source>
</evidence>